<evidence type="ECO:0000313" key="1">
    <source>
        <dbReference type="EMBL" id="WOO85458.1"/>
    </source>
</evidence>
<gene>
    <name evidence="1" type="ORF">LOC62_07G008957</name>
</gene>
<accession>A0AAF0YEX7</accession>
<dbReference type="GeneID" id="87812121"/>
<evidence type="ECO:0000313" key="2">
    <source>
        <dbReference type="Proteomes" id="UP000827549"/>
    </source>
</evidence>
<dbReference type="EMBL" id="CP086720">
    <property type="protein sequence ID" value="WOO85458.1"/>
    <property type="molecule type" value="Genomic_DNA"/>
</dbReference>
<dbReference type="RefSeq" id="XP_062631484.1">
    <property type="nucleotide sequence ID" value="XM_062775500.1"/>
</dbReference>
<protein>
    <submittedName>
        <fullName evidence="1">Uncharacterized protein</fullName>
    </submittedName>
</protein>
<dbReference type="Proteomes" id="UP000827549">
    <property type="component" value="Chromosome 7"/>
</dbReference>
<organism evidence="1 2">
    <name type="scientific">Vanrija pseudolonga</name>
    <dbReference type="NCBI Taxonomy" id="143232"/>
    <lineage>
        <taxon>Eukaryota</taxon>
        <taxon>Fungi</taxon>
        <taxon>Dikarya</taxon>
        <taxon>Basidiomycota</taxon>
        <taxon>Agaricomycotina</taxon>
        <taxon>Tremellomycetes</taxon>
        <taxon>Trichosporonales</taxon>
        <taxon>Trichosporonaceae</taxon>
        <taxon>Vanrija</taxon>
    </lineage>
</organism>
<proteinExistence type="predicted"/>
<keyword evidence="2" id="KW-1185">Reference proteome</keyword>
<sequence length="360" mass="40817">MTEVLYTGPVIDYRGLPHVFDEIMDSMPWEALPALRLTNKEVSERANALLWRHIVVRVEWPGHIDMLDPFHHRRIPGLRFECASQTGTVPDAHDELLLYRTLDRLRLHTRTVDHWLHPDEEPYATHPKPPRWHGNVCEALASALHRVDVSANELPFLAQEAERVVLRYRPASAPSEVDQRPYRGAWPVGFGSKRVVARLDLPVDLQLTPDDWVMLWAGVLPCREYLPPACDDVVVVITQGRGHPPHFSRFTPPAGDRVPPYFDLFLSILRNIGAKGVAVVGLESVDPGVFGFQVDPAMQAEGRLALFKTAIDKWISESSVEVVTAERYRRTRDLDLYRWGLLAAAPGQRLPPPSTWVGDW</sequence>
<dbReference type="AlphaFoldDB" id="A0AAF0YEX7"/>
<name>A0AAF0YEX7_9TREE</name>
<reference evidence="1" key="1">
    <citation type="submission" date="2023-10" db="EMBL/GenBank/DDBJ databases">
        <authorList>
            <person name="Noh H."/>
        </authorList>
    </citation>
    <scope>NUCLEOTIDE SEQUENCE</scope>
    <source>
        <strain evidence="1">DUCC4014</strain>
    </source>
</reference>